<evidence type="ECO:0000313" key="2">
    <source>
        <dbReference type="EMBL" id="UBJ26242.1"/>
    </source>
</evidence>
<organism evidence="2">
    <name type="scientific">Giant panda feces-associated gemycircularvirus</name>
    <dbReference type="NCBI Taxonomy" id="2864014"/>
    <lineage>
        <taxon>Viruses</taxon>
        <taxon>Monodnaviria</taxon>
        <taxon>Shotokuvirae</taxon>
        <taxon>Cressdnaviricota</taxon>
        <taxon>Repensiviricetes</taxon>
        <taxon>Geplafuvirales</taxon>
        <taxon>Genomoviridae</taxon>
        <taxon>Gemycircularvirus</taxon>
    </lineage>
</organism>
<evidence type="ECO:0000256" key="1">
    <source>
        <dbReference type="SAM" id="MobiDB-lite"/>
    </source>
</evidence>
<feature type="compositionally biased region" description="Basic residues" evidence="1">
    <location>
        <begin position="1"/>
        <end position="38"/>
    </location>
</feature>
<name>A0A8K1HHX0_9VIRU</name>
<sequence length="304" mass="34361">MPRFRGRNSRTRSTRRPRRSVRSTRSRRVYRRSTRRSRPMSSRRILNITSVKKQDNMATWRPNDDTNPAGLGTLSDLTMQATQGVVVNLFCANARPVDSDGAFKDEPQARTKSNTYARGYKEVTTYRVTGGIPWRHRRIVFTMKGLPALLLSSNSPTPGLFTPDFYYLTTSLGVVRNTTNLGVDKIGTITNLVFRGAQIQDWFSPFNAKVDTTRISVMSDKTIHINPGNASGHVKLAKRWYPMNKRLVYGDDEAGTTENTTPFSTQGKQGMGDLFVLDFYQSTATDTAQGLSVNHEGTYYWHEK</sequence>
<accession>A0A8K1HHX0</accession>
<reference evidence="2" key="1">
    <citation type="submission" date="2021-07" db="EMBL/GenBank/DDBJ databases">
        <title>Communication and adaptive evolution of viruses within giant pandas and their associated organisms in a local ecological environment.</title>
        <authorList>
            <person name="Zhao M."/>
            <person name="Liu S."/>
            <person name="Zhang W."/>
        </authorList>
    </citation>
    <scope>NUCLEOTIDE SEQUENCE</scope>
    <source>
        <strain evidence="2">Gpf276geno01-12</strain>
    </source>
</reference>
<proteinExistence type="predicted"/>
<feature type="region of interest" description="Disordered" evidence="1">
    <location>
        <begin position="1"/>
        <end position="43"/>
    </location>
</feature>
<protein>
    <submittedName>
        <fullName evidence="2">Capsid protein</fullName>
    </submittedName>
</protein>
<dbReference type="EMBL" id="MZ556159">
    <property type="protein sequence ID" value="UBJ26242.1"/>
    <property type="molecule type" value="Genomic_DNA"/>
</dbReference>